<organism evidence="3 4">
    <name type="scientific">Cephalopterus ornatus</name>
    <name type="common">Amazonian umbrellabird</name>
    <dbReference type="NCBI Taxonomy" id="114276"/>
    <lineage>
        <taxon>Eukaryota</taxon>
        <taxon>Metazoa</taxon>
        <taxon>Chordata</taxon>
        <taxon>Craniata</taxon>
        <taxon>Vertebrata</taxon>
        <taxon>Euteleostomi</taxon>
        <taxon>Archelosauria</taxon>
        <taxon>Archosauria</taxon>
        <taxon>Dinosauria</taxon>
        <taxon>Saurischia</taxon>
        <taxon>Theropoda</taxon>
        <taxon>Coelurosauria</taxon>
        <taxon>Aves</taxon>
        <taxon>Neognathae</taxon>
        <taxon>Neoaves</taxon>
        <taxon>Telluraves</taxon>
        <taxon>Australaves</taxon>
        <taxon>Passeriformes</taxon>
        <taxon>Cotingidae</taxon>
        <taxon>Cephalopterus</taxon>
    </lineage>
</organism>
<feature type="compositionally biased region" description="Acidic residues" evidence="1">
    <location>
        <begin position="291"/>
        <end position="302"/>
    </location>
</feature>
<evidence type="ECO:0000259" key="2">
    <source>
        <dbReference type="PROSITE" id="PS51061"/>
    </source>
</evidence>
<dbReference type="Proteomes" id="UP000543364">
    <property type="component" value="Unassembled WGS sequence"/>
</dbReference>
<accession>A0A7K5UQS1</accession>
<dbReference type="InterPro" id="IPR012677">
    <property type="entry name" value="Nucleotide-bd_a/b_plait_sf"/>
</dbReference>
<reference evidence="3 4" key="1">
    <citation type="submission" date="2019-09" db="EMBL/GenBank/DDBJ databases">
        <title>Bird 10,000 Genomes (B10K) Project - Family phase.</title>
        <authorList>
            <person name="Zhang G."/>
        </authorList>
    </citation>
    <scope>NUCLEOTIDE SEQUENCE [LARGE SCALE GENOMIC DNA]</scope>
    <source>
        <strain evidence="3">B10K-DU-001-01</strain>
        <tissue evidence="3">Muscle</tissue>
    </source>
</reference>
<dbReference type="AlphaFoldDB" id="A0A7K5UQS1"/>
<sequence length="506" mass="55991">PAATLALRPMDGVFLSPNEDEFVGRISEELEHFMEQGQHHRVLLFPPLSSRLRYLIHRTVENMDLLSSFSVGEGWRRRTVICHSAVRLPNETSDQKPGPNPPRPHRPAQPWGRGGRGARPRHGGDIHGDTSRACVGSGRITRPPRRKPDKALYVPKVARKKANWRERDSPGEAGGDAAQGDEICPKNPTGDTREELGKSEEGPGGVPVALGKQEEPGEGSFSGKTDADPHAERPPCGTNVPSVGNGNDSSEQESRDKDCSDSLSPGHTPEEQGELWVDAPGQSRSGKVPLEEEEEEEEEDKEPSDMADAPWRELHLSAGDTEEKGTRQEQSSLEDDCTAELLAEIVGNLTVKDINIERISVDYSSYGEARVSEGDFGHVTEIYDFPSSLKTEDLMEMFSDFHESGFKIQWVDDTHALGIFSSLSTASQALGRRYPCLKIRPLIHATRQSKLRALQRPKLLHLGKERPQTDTAVARRLVSHALGWRHRQQEGSGTEVFQPETSDQQE</sequence>
<dbReference type="SUPFAM" id="SSF82708">
    <property type="entry name" value="R3H domain"/>
    <property type="match status" value="1"/>
</dbReference>
<feature type="region of interest" description="Disordered" evidence="1">
    <location>
        <begin position="86"/>
        <end position="309"/>
    </location>
</feature>
<feature type="domain" description="R3H" evidence="2">
    <location>
        <begin position="20"/>
        <end position="85"/>
    </location>
</feature>
<dbReference type="InterPro" id="IPR039884">
    <property type="entry name" value="R3HC1/R3HCL"/>
</dbReference>
<keyword evidence="4" id="KW-1185">Reference proteome</keyword>
<protein>
    <submittedName>
        <fullName evidence="3">R3HC1 protein</fullName>
    </submittedName>
</protein>
<dbReference type="Gene3D" id="3.30.1370.50">
    <property type="entry name" value="R3H-like domain"/>
    <property type="match status" value="1"/>
</dbReference>
<dbReference type="GO" id="GO:0003676">
    <property type="term" value="F:nucleic acid binding"/>
    <property type="evidence" value="ECO:0007669"/>
    <property type="project" value="UniProtKB-UniRule"/>
</dbReference>
<dbReference type="Pfam" id="PF01424">
    <property type="entry name" value="R3H"/>
    <property type="match status" value="1"/>
</dbReference>
<dbReference type="PANTHER" id="PTHR21678">
    <property type="entry name" value="GROWTH INHIBITION AND DIFFERENTIATION RELATED PROTEIN 88"/>
    <property type="match status" value="1"/>
</dbReference>
<evidence type="ECO:0000313" key="4">
    <source>
        <dbReference type="Proteomes" id="UP000543364"/>
    </source>
</evidence>
<dbReference type="EMBL" id="VZRE01015367">
    <property type="protein sequence ID" value="NWU17709.1"/>
    <property type="molecule type" value="Genomic_DNA"/>
</dbReference>
<feature type="region of interest" description="Disordered" evidence="1">
    <location>
        <begin position="487"/>
        <end position="506"/>
    </location>
</feature>
<dbReference type="SMART" id="SM00393">
    <property type="entry name" value="R3H"/>
    <property type="match status" value="1"/>
</dbReference>
<evidence type="ECO:0000256" key="1">
    <source>
        <dbReference type="SAM" id="MobiDB-lite"/>
    </source>
</evidence>
<dbReference type="CDD" id="cd02638">
    <property type="entry name" value="R3H_unknown_1"/>
    <property type="match status" value="1"/>
</dbReference>
<dbReference type="Gene3D" id="3.30.70.330">
    <property type="match status" value="1"/>
</dbReference>
<name>A0A7K5UQS1_CEPOR</name>
<dbReference type="InterPro" id="IPR036867">
    <property type="entry name" value="R3H_dom_sf"/>
</dbReference>
<dbReference type="InterPro" id="IPR001374">
    <property type="entry name" value="R3H_dom"/>
</dbReference>
<feature type="non-terminal residue" evidence="3">
    <location>
        <position position="506"/>
    </location>
</feature>
<dbReference type="PANTHER" id="PTHR21678:SF6">
    <property type="entry name" value="R3H AND COILED-COIL DOMAIN-CONTAINING PROTEIN 1"/>
    <property type="match status" value="1"/>
</dbReference>
<evidence type="ECO:0000313" key="3">
    <source>
        <dbReference type="EMBL" id="NWU17709.1"/>
    </source>
</evidence>
<feature type="compositionally biased region" description="Basic and acidic residues" evidence="1">
    <location>
        <begin position="191"/>
        <end position="201"/>
    </location>
</feature>
<dbReference type="PROSITE" id="PS51061">
    <property type="entry name" value="R3H"/>
    <property type="match status" value="1"/>
</dbReference>
<proteinExistence type="predicted"/>
<feature type="non-terminal residue" evidence="3">
    <location>
        <position position="1"/>
    </location>
</feature>
<comment type="caution">
    <text evidence="3">The sequence shown here is derived from an EMBL/GenBank/DDBJ whole genome shotgun (WGS) entry which is preliminary data.</text>
</comment>
<feature type="compositionally biased region" description="Polar residues" evidence="1">
    <location>
        <begin position="239"/>
        <end position="249"/>
    </location>
</feature>
<gene>
    <name evidence="3" type="primary">R3hcc1</name>
    <name evidence="3" type="ORF">CEPORN_R03838</name>
</gene>